<reference evidence="3" key="1">
    <citation type="journal article" date="2014" name="BMC Genomics">
        <title>Characterizing the developmental transcriptome of the oriental fruit fly, Bactrocera dorsalis (Diptera: Tephritidae) through comparative genomic analysis with Drosophila melanogaster utilizing modENCODE datasets.</title>
        <authorList>
            <person name="Geib S.M."/>
            <person name="Calla B."/>
            <person name="Hall B."/>
            <person name="Hou S."/>
            <person name="Manoukis N.C."/>
        </authorList>
    </citation>
    <scope>NUCLEOTIDE SEQUENCE</scope>
    <source>
        <strain evidence="3">Punador</strain>
    </source>
</reference>
<sequence>MILKFLILTTLLSAGIQAIPNVEQNPNRPSTFQEQVAAWATHHAPFNTVYGVVAGSPVDQQQVGIVAQSDRNPQTAFNTQSAVVGNAGVQIAHFSPASEHAAVHHLEENGVKMEDYDAYHDYLSYYEDQVTAFPLHDEEDSDEEHEVWPPVGIFPPPPPPPIRPTYPSYYPTTKPPTRPTTVRPRPPQYPPLYPQYPTPPPKPPQYPQYPISQLPPLPHYPRPTTARPTTTQRPTTTTTPSYQKPGGGGDDAIVLENYQIISDKGINEYKLRLSNGLSDYKKITKKHIGKNIIYVQSGYYSVPVDPKKNKFNIIHYIADEKGYRIVGVQPCSSVHQCKALEE</sequence>
<dbReference type="AlphaFoldDB" id="A0A034WKA1"/>
<evidence type="ECO:0000313" key="3">
    <source>
        <dbReference type="EMBL" id="JAC55099.1"/>
    </source>
</evidence>
<proteinExistence type="predicted"/>
<evidence type="ECO:0000256" key="2">
    <source>
        <dbReference type="SAM" id="SignalP"/>
    </source>
</evidence>
<evidence type="ECO:0000256" key="1">
    <source>
        <dbReference type="SAM" id="MobiDB-lite"/>
    </source>
</evidence>
<feature type="compositionally biased region" description="Low complexity" evidence="1">
    <location>
        <begin position="222"/>
        <end position="240"/>
    </location>
</feature>
<protein>
    <submittedName>
        <fullName evidence="3">Uncharacterized protein</fullName>
    </submittedName>
</protein>
<feature type="signal peptide" evidence="2">
    <location>
        <begin position="1"/>
        <end position="18"/>
    </location>
</feature>
<feature type="chain" id="PRO_5001558029" evidence="2">
    <location>
        <begin position="19"/>
        <end position="342"/>
    </location>
</feature>
<dbReference type="EMBL" id="GAKP01003853">
    <property type="protein sequence ID" value="JAC55099.1"/>
    <property type="molecule type" value="Transcribed_RNA"/>
</dbReference>
<keyword evidence="2" id="KW-0732">Signal</keyword>
<feature type="region of interest" description="Disordered" evidence="1">
    <location>
        <begin position="137"/>
        <end position="249"/>
    </location>
</feature>
<feature type="compositionally biased region" description="Pro residues" evidence="1">
    <location>
        <begin position="173"/>
        <end position="221"/>
    </location>
</feature>
<accession>A0A034WKA1</accession>
<dbReference type="PRINTS" id="PR01217">
    <property type="entry name" value="PRICHEXTENSN"/>
</dbReference>
<organism evidence="3">
    <name type="scientific">Bactrocera dorsalis</name>
    <name type="common">Oriental fruit fly</name>
    <name type="synonym">Dacus dorsalis</name>
    <dbReference type="NCBI Taxonomy" id="27457"/>
    <lineage>
        <taxon>Eukaryota</taxon>
        <taxon>Metazoa</taxon>
        <taxon>Ecdysozoa</taxon>
        <taxon>Arthropoda</taxon>
        <taxon>Hexapoda</taxon>
        <taxon>Insecta</taxon>
        <taxon>Pterygota</taxon>
        <taxon>Neoptera</taxon>
        <taxon>Endopterygota</taxon>
        <taxon>Diptera</taxon>
        <taxon>Brachycera</taxon>
        <taxon>Muscomorpha</taxon>
        <taxon>Tephritoidea</taxon>
        <taxon>Tephritidae</taxon>
        <taxon>Bactrocera</taxon>
        <taxon>Bactrocera</taxon>
    </lineage>
</organism>
<name>A0A034WKA1_BACDO</name>
<feature type="compositionally biased region" description="Pro residues" evidence="1">
    <location>
        <begin position="152"/>
        <end position="164"/>
    </location>
</feature>
<dbReference type="OrthoDB" id="8067572at2759"/>